<dbReference type="OrthoDB" id="5875705at2759"/>
<dbReference type="AlphaFoldDB" id="E3NUX4"/>
<evidence type="ECO:0000313" key="3">
    <source>
        <dbReference type="Proteomes" id="UP000008281"/>
    </source>
</evidence>
<evidence type="ECO:0000313" key="2">
    <source>
        <dbReference type="EMBL" id="EFO96607.1"/>
    </source>
</evidence>
<dbReference type="Pfam" id="PF07245">
    <property type="entry name" value="Phlebovirus_G2"/>
    <property type="match status" value="1"/>
</dbReference>
<reference evidence="2" key="1">
    <citation type="submission" date="2007-07" db="EMBL/GenBank/DDBJ databases">
        <title>PCAP assembly of the Caenorhabditis remanei genome.</title>
        <authorList>
            <consortium name="The Caenorhabditis remanei Sequencing Consortium"/>
            <person name="Wilson R.K."/>
        </authorList>
    </citation>
    <scope>NUCLEOTIDE SEQUENCE [LARGE SCALE GENOMIC DNA]</scope>
    <source>
        <strain evidence="2">PB4641</strain>
    </source>
</reference>
<organism evidence="3">
    <name type="scientific">Caenorhabditis remanei</name>
    <name type="common">Caenorhabditis vulgaris</name>
    <dbReference type="NCBI Taxonomy" id="31234"/>
    <lineage>
        <taxon>Eukaryota</taxon>
        <taxon>Metazoa</taxon>
        <taxon>Ecdysozoa</taxon>
        <taxon>Nematoda</taxon>
        <taxon>Chromadorea</taxon>
        <taxon>Rhabditida</taxon>
        <taxon>Rhabditina</taxon>
        <taxon>Rhabditomorpha</taxon>
        <taxon>Rhabditoidea</taxon>
        <taxon>Rhabditidae</taxon>
        <taxon>Peloderinae</taxon>
        <taxon>Caenorhabditis</taxon>
    </lineage>
</organism>
<name>E3NUX4_CAERE</name>
<sequence length="260" mass="29187">MEIFRCMEYNPVARIQIVSTSLNSYKNFAKTEEIKVQSGKVVSLKDITITVNSMQIPSSPVLNSWFLKNGNQTATWIENQMPSFQCQRSTGNCTLHEKCTCSPAETVMNCYCEDDEVDSLFQTVDRRLPVQKGIWRFETDDEKIMARTENSISTTITLKINKLWQTKVIRSADTCHATTSHAVGCYSCESGTQVDIRCSSKHAATMANVDCGEEVFTIPCTPEGTNTNITFFSDKAKFKRICVLDCGSKKTEEFEITGVL</sequence>
<proteinExistence type="predicted"/>
<protein>
    <recommendedName>
        <fullName evidence="1">Phlebovirus glycoprotein G2 fusion domain-containing protein</fullName>
    </recommendedName>
</protein>
<keyword evidence="3" id="KW-1185">Reference proteome</keyword>
<gene>
    <name evidence="2" type="ORF">CRE_21099</name>
</gene>
<evidence type="ECO:0000259" key="1">
    <source>
        <dbReference type="Pfam" id="PF07245"/>
    </source>
</evidence>
<dbReference type="HOGENOM" id="CLU_1070562_0_0_1"/>
<dbReference type="EMBL" id="DS270714">
    <property type="protein sequence ID" value="EFO96607.1"/>
    <property type="molecule type" value="Genomic_DNA"/>
</dbReference>
<feature type="domain" description="Phlebovirus glycoprotein G2 fusion" evidence="1">
    <location>
        <begin position="2"/>
        <end position="157"/>
    </location>
</feature>
<dbReference type="Proteomes" id="UP000008281">
    <property type="component" value="Unassembled WGS sequence"/>
</dbReference>
<dbReference type="InParanoid" id="E3NUX4"/>
<dbReference type="InterPro" id="IPR009878">
    <property type="entry name" value="Phlebovirus_G2_fusion"/>
</dbReference>
<accession>E3NUX4</accession>
<dbReference type="Gene3D" id="2.60.40.3770">
    <property type="match status" value="1"/>
</dbReference>